<dbReference type="Pfam" id="PF22483">
    <property type="entry name" value="Mu-transpos_C_2"/>
    <property type="match status" value="1"/>
</dbReference>
<evidence type="ECO:0000313" key="3">
    <source>
        <dbReference type="EMBL" id="VUX56069.1"/>
    </source>
</evidence>
<sequence>MRQIREVLRQKWGLGLSNRQISASCGLSRPTVAEYLRRAEAAGLTWPLSSEIDDDELERKLFTPPSMPAAARPLPDWSVVNQEFKRKGVTLALLWDEYKAANPEGFQYSGFCEHYRRWLGKVDVVMRQTHRAGEKLFVDYAGQTVPVIDRSTGEVHETQIFVAVLGASNHTYAEATLTQTLPDWIGSHVRAFNYLGSVPEIVVPDNLKSGVHLAHRYEPELNPTYAEMGRHYGVAIIPTRSAKPRDKAKVEAGVLVVERWILAKLRNRQFFSLAELNAAIAELLEVLNKRPFKKLPGCRKSLFDSLDRPAMQPLPATPYEYAEWKKVRVNIDYHVAIDKHYYSVPYQLVKQQLDARITVNTVELMHKGKRVASHRRSYRQGAHTTVNAHMPKAHREYAEWTPERLVRWAGESGPATAKLVETILTSRPHPQHGFRACLGLMRLGKRYTTARLEAASRRALAIGSCSYKSVESILKNGLDRKPLPPTTIDTPAIEHDNLRGSDYYH</sequence>
<dbReference type="InterPro" id="IPR017895">
    <property type="entry name" value="HTH_IS408/IS1162_type"/>
</dbReference>
<feature type="domain" description="HTH IS408-type" evidence="1">
    <location>
        <begin position="4"/>
        <end position="84"/>
    </location>
</feature>
<gene>
    <name evidence="3" type="ORF">JTBM06_V1_260012</name>
</gene>
<dbReference type="PROSITE" id="PS50532">
    <property type="entry name" value="HTH_IS408"/>
    <property type="match status" value="1"/>
</dbReference>
<name>A0A7D9D4X0_9GAMM</name>
<dbReference type="InterPro" id="IPR001584">
    <property type="entry name" value="Integrase_cat-core"/>
</dbReference>
<dbReference type="PANTHER" id="PTHR35004:SF8">
    <property type="entry name" value="TRANSPOSASE RV3428C-RELATED"/>
    <property type="match status" value="1"/>
</dbReference>
<feature type="domain" description="Integrase catalytic" evidence="2">
    <location>
        <begin position="128"/>
        <end position="326"/>
    </location>
</feature>
<dbReference type="AlphaFoldDB" id="A0A7D9D4X0"/>
<accession>A0A7D9D4X0</accession>
<dbReference type="InterPro" id="IPR012337">
    <property type="entry name" value="RNaseH-like_sf"/>
</dbReference>
<dbReference type="SUPFAM" id="SSF53098">
    <property type="entry name" value="Ribonuclease H-like"/>
    <property type="match status" value="1"/>
</dbReference>
<dbReference type="EMBL" id="LR633967">
    <property type="protein sequence ID" value="VUX56069.1"/>
    <property type="molecule type" value="Genomic_DNA"/>
</dbReference>
<dbReference type="NCBIfam" id="NF033546">
    <property type="entry name" value="transpos_IS21"/>
    <property type="match status" value="1"/>
</dbReference>
<dbReference type="InterPro" id="IPR054353">
    <property type="entry name" value="IstA-like_C"/>
</dbReference>
<dbReference type="PROSITE" id="PS50994">
    <property type="entry name" value="INTEGRASE"/>
    <property type="match status" value="1"/>
</dbReference>
<evidence type="ECO:0000259" key="2">
    <source>
        <dbReference type="PROSITE" id="PS50994"/>
    </source>
</evidence>
<proteinExistence type="predicted"/>
<dbReference type="Pfam" id="PF13412">
    <property type="entry name" value="HTH_24"/>
    <property type="match status" value="1"/>
</dbReference>
<dbReference type="PANTHER" id="PTHR35004">
    <property type="entry name" value="TRANSPOSASE RV3428C-RELATED"/>
    <property type="match status" value="1"/>
</dbReference>
<protein>
    <submittedName>
        <fullName evidence="3">Transposase</fullName>
    </submittedName>
</protein>
<reference evidence="3" key="1">
    <citation type="submission" date="2019-07" db="EMBL/GenBank/DDBJ databases">
        <authorList>
            <person name="Weber M."/>
            <person name="Kostadinov I."/>
            <person name="Kostadinov D I."/>
        </authorList>
    </citation>
    <scope>NUCLEOTIDE SEQUENCE</scope>
    <source>
        <strain evidence="3">Gfbio:sag-sample-m06:053724c1-46a9-4a36-b237-ea2bf867836b</strain>
    </source>
</reference>
<dbReference type="GO" id="GO:0015074">
    <property type="term" value="P:DNA integration"/>
    <property type="evidence" value="ECO:0007669"/>
    <property type="project" value="InterPro"/>
</dbReference>
<evidence type="ECO:0000259" key="1">
    <source>
        <dbReference type="PROSITE" id="PS50532"/>
    </source>
</evidence>
<organism evidence="3">
    <name type="scientific">uncultured Woeseiaceae bacterium</name>
    <dbReference type="NCBI Taxonomy" id="1983305"/>
    <lineage>
        <taxon>Bacteria</taxon>
        <taxon>Pseudomonadati</taxon>
        <taxon>Pseudomonadota</taxon>
        <taxon>Gammaproteobacteria</taxon>
        <taxon>Woeseiales</taxon>
        <taxon>Woeseiaceae</taxon>
        <taxon>environmental samples</taxon>
    </lineage>
</organism>